<keyword evidence="3" id="KW-1185">Reference proteome</keyword>
<accession>A0A4Y7RSJ5</accession>
<dbReference type="RefSeq" id="WP_134213324.1">
    <property type="nucleotide sequence ID" value="NZ_QFFZ01000012.1"/>
</dbReference>
<keyword evidence="1" id="KW-0472">Membrane</keyword>
<organism evidence="2 3">
    <name type="scientific">Pelotomaculum propionicicum</name>
    <dbReference type="NCBI Taxonomy" id="258475"/>
    <lineage>
        <taxon>Bacteria</taxon>
        <taxon>Bacillati</taxon>
        <taxon>Bacillota</taxon>
        <taxon>Clostridia</taxon>
        <taxon>Eubacteriales</taxon>
        <taxon>Desulfotomaculaceae</taxon>
        <taxon>Pelotomaculum</taxon>
    </lineage>
</organism>
<gene>
    <name evidence="2" type="ORF">Pmgp_01438</name>
</gene>
<feature type="transmembrane region" description="Helical" evidence="1">
    <location>
        <begin position="7"/>
        <end position="26"/>
    </location>
</feature>
<dbReference type="AlphaFoldDB" id="A0A4Y7RSJ5"/>
<evidence type="ECO:0000256" key="1">
    <source>
        <dbReference type="SAM" id="Phobius"/>
    </source>
</evidence>
<dbReference type="OrthoDB" id="3035070at2"/>
<keyword evidence="1" id="KW-1133">Transmembrane helix</keyword>
<protein>
    <submittedName>
        <fullName evidence="2">Uncharacterized protein</fullName>
    </submittedName>
</protein>
<dbReference type="EMBL" id="QFFZ01000012">
    <property type="protein sequence ID" value="TEB11642.1"/>
    <property type="molecule type" value="Genomic_DNA"/>
</dbReference>
<comment type="caution">
    <text evidence="2">The sequence shown here is derived from an EMBL/GenBank/DDBJ whole genome shotgun (WGS) entry which is preliminary data.</text>
</comment>
<dbReference type="Proteomes" id="UP000297597">
    <property type="component" value="Unassembled WGS sequence"/>
</dbReference>
<sequence length="210" mass="23758">MLISKKIPVVFLVLILVATITTFTIVNHNTKKSEEPDFLSYTTLSDNSENVVVSDYDTRDTIKDLSKESDCIVVGEVVNRSQNSRNLAKDPKNPKEYAKDWKCMSQEYEFKVSQWLKGNGDNNISIVYPEYSELNDGSKIDEYGGISLEPGQKYVLFLKNGVEGTYYGAAEPWQFKITSGNVQIVSKTEYVKIRDLKKMTEGELLGLLTQ</sequence>
<evidence type="ECO:0000313" key="2">
    <source>
        <dbReference type="EMBL" id="TEB11642.1"/>
    </source>
</evidence>
<name>A0A4Y7RSJ5_9FIRM</name>
<proteinExistence type="predicted"/>
<reference evidence="2 3" key="1">
    <citation type="journal article" date="2018" name="Environ. Microbiol.">
        <title>Novel energy conservation strategies and behaviour of Pelotomaculum schinkii driving syntrophic propionate catabolism.</title>
        <authorList>
            <person name="Hidalgo-Ahumada C.A.P."/>
            <person name="Nobu M.K."/>
            <person name="Narihiro T."/>
            <person name="Tamaki H."/>
            <person name="Liu W.T."/>
            <person name="Kamagata Y."/>
            <person name="Stams A.J.M."/>
            <person name="Imachi H."/>
            <person name="Sousa D.Z."/>
        </authorList>
    </citation>
    <scope>NUCLEOTIDE SEQUENCE [LARGE SCALE GENOMIC DNA]</scope>
    <source>
        <strain evidence="2 3">MGP</strain>
    </source>
</reference>
<evidence type="ECO:0000313" key="3">
    <source>
        <dbReference type="Proteomes" id="UP000297597"/>
    </source>
</evidence>
<keyword evidence="1" id="KW-0812">Transmembrane</keyword>